<dbReference type="PROSITE" id="PS51819">
    <property type="entry name" value="VOC"/>
    <property type="match status" value="1"/>
</dbReference>
<sequence>MNTRDDTTTPAPTVWPSLQARDARALIDWLVGTLGFIEAACYTDGGRVAHAQLAWPEGGGIMLGDHKPGAEWALEPGSFGAYVVTDDVDGLYEKVRAAGSDIMRPLADQDYGNREFAVRDPEGNKWSFGPYRGEPVPRS</sequence>
<evidence type="ECO:0000313" key="3">
    <source>
        <dbReference type="EMBL" id="QDQ96914.1"/>
    </source>
</evidence>
<evidence type="ECO:0000313" key="4">
    <source>
        <dbReference type="Proteomes" id="UP000317344"/>
    </source>
</evidence>
<dbReference type="Gene3D" id="3.30.720.110">
    <property type="match status" value="1"/>
</dbReference>
<gene>
    <name evidence="3" type="ORF">FO059_05670</name>
</gene>
<dbReference type="PANTHER" id="PTHR34109">
    <property type="entry name" value="BNAUNNG04460D PROTEIN-RELATED"/>
    <property type="match status" value="1"/>
</dbReference>
<dbReference type="SUPFAM" id="SSF54593">
    <property type="entry name" value="Glyoxalase/Bleomycin resistance protein/Dihydroxybiphenyl dioxygenase"/>
    <property type="match status" value="1"/>
</dbReference>
<evidence type="ECO:0000256" key="1">
    <source>
        <dbReference type="SAM" id="MobiDB-lite"/>
    </source>
</evidence>
<feature type="domain" description="VOC" evidence="2">
    <location>
        <begin position="12"/>
        <end position="131"/>
    </location>
</feature>
<reference evidence="3 4" key="1">
    <citation type="submission" date="2019-07" db="EMBL/GenBank/DDBJ databases">
        <title>Tomitella cavernea sp. nov., an actinomycete isolated from soil.</title>
        <authorList>
            <person name="Cheng J."/>
        </authorList>
    </citation>
    <scope>NUCLEOTIDE SEQUENCE [LARGE SCALE GENOMIC DNA]</scope>
    <source>
        <strain evidence="3 4">HY188</strain>
    </source>
</reference>
<protein>
    <submittedName>
        <fullName evidence="3">Glyoxalase</fullName>
    </submittedName>
</protein>
<keyword evidence="4" id="KW-1185">Reference proteome</keyword>
<dbReference type="Gene3D" id="3.30.720.120">
    <property type="match status" value="1"/>
</dbReference>
<dbReference type="KEGG" id="toy:FO059_05670"/>
<dbReference type="RefSeq" id="WP_143907073.1">
    <property type="nucleotide sequence ID" value="NZ_CP041765.1"/>
</dbReference>
<organism evidence="3 4">
    <name type="scientific">Tomitella fengzijianii</name>
    <dbReference type="NCBI Taxonomy" id="2597660"/>
    <lineage>
        <taxon>Bacteria</taxon>
        <taxon>Bacillati</taxon>
        <taxon>Actinomycetota</taxon>
        <taxon>Actinomycetes</taxon>
        <taxon>Mycobacteriales</taxon>
        <taxon>Tomitella</taxon>
    </lineage>
</organism>
<dbReference type="InterPro" id="IPR029068">
    <property type="entry name" value="Glyas_Bleomycin-R_OHBP_Dase"/>
</dbReference>
<accession>A0A516X1F2</accession>
<dbReference type="Pfam" id="PF00903">
    <property type="entry name" value="Glyoxalase"/>
    <property type="match status" value="1"/>
</dbReference>
<proteinExistence type="predicted"/>
<dbReference type="AlphaFoldDB" id="A0A516X1F2"/>
<evidence type="ECO:0000259" key="2">
    <source>
        <dbReference type="PROSITE" id="PS51819"/>
    </source>
</evidence>
<dbReference type="InterPro" id="IPR037523">
    <property type="entry name" value="VOC_core"/>
</dbReference>
<dbReference type="PANTHER" id="PTHR34109:SF1">
    <property type="entry name" value="VOC DOMAIN-CONTAINING PROTEIN"/>
    <property type="match status" value="1"/>
</dbReference>
<dbReference type="InterPro" id="IPR004360">
    <property type="entry name" value="Glyas_Fos-R_dOase_dom"/>
</dbReference>
<dbReference type="EMBL" id="CP041765">
    <property type="protein sequence ID" value="QDQ96914.1"/>
    <property type="molecule type" value="Genomic_DNA"/>
</dbReference>
<dbReference type="OrthoDB" id="9809391at2"/>
<feature type="region of interest" description="Disordered" evidence="1">
    <location>
        <begin position="119"/>
        <end position="139"/>
    </location>
</feature>
<reference evidence="3 4" key="2">
    <citation type="submission" date="2019-07" db="EMBL/GenBank/DDBJ databases">
        <authorList>
            <person name="Huang Y."/>
        </authorList>
    </citation>
    <scope>NUCLEOTIDE SEQUENCE [LARGE SCALE GENOMIC DNA]</scope>
    <source>
        <strain evidence="3 4">HY188</strain>
    </source>
</reference>
<dbReference type="Proteomes" id="UP000317344">
    <property type="component" value="Chromosome"/>
</dbReference>
<name>A0A516X1F2_9ACTN</name>